<evidence type="ECO:0000313" key="1">
    <source>
        <dbReference type="EMBL" id="KAK4271779.1"/>
    </source>
</evidence>
<protein>
    <recommendedName>
        <fullName evidence="3">Retrotransposon gag domain-containing protein</fullName>
    </recommendedName>
</protein>
<name>A0AAE1MN94_9FABA</name>
<dbReference type="Proteomes" id="UP001293593">
    <property type="component" value="Unassembled WGS sequence"/>
</dbReference>
<evidence type="ECO:0000313" key="2">
    <source>
        <dbReference type="Proteomes" id="UP001293593"/>
    </source>
</evidence>
<organism evidence="1 2">
    <name type="scientific">Acacia crassicarpa</name>
    <name type="common">northern wattle</name>
    <dbReference type="NCBI Taxonomy" id="499986"/>
    <lineage>
        <taxon>Eukaryota</taxon>
        <taxon>Viridiplantae</taxon>
        <taxon>Streptophyta</taxon>
        <taxon>Embryophyta</taxon>
        <taxon>Tracheophyta</taxon>
        <taxon>Spermatophyta</taxon>
        <taxon>Magnoliopsida</taxon>
        <taxon>eudicotyledons</taxon>
        <taxon>Gunneridae</taxon>
        <taxon>Pentapetalae</taxon>
        <taxon>rosids</taxon>
        <taxon>fabids</taxon>
        <taxon>Fabales</taxon>
        <taxon>Fabaceae</taxon>
        <taxon>Caesalpinioideae</taxon>
        <taxon>mimosoid clade</taxon>
        <taxon>Acacieae</taxon>
        <taxon>Acacia</taxon>
    </lineage>
</organism>
<proteinExistence type="predicted"/>
<reference evidence="1" key="1">
    <citation type="submission" date="2023-10" db="EMBL/GenBank/DDBJ databases">
        <title>Chromosome-level genome of the transformable northern wattle, Acacia crassicarpa.</title>
        <authorList>
            <person name="Massaro I."/>
            <person name="Sinha N.R."/>
            <person name="Poethig S."/>
            <person name="Leichty A.R."/>
        </authorList>
    </citation>
    <scope>NUCLEOTIDE SEQUENCE</scope>
    <source>
        <strain evidence="1">Acra3RX</strain>
        <tissue evidence="1">Leaf</tissue>
    </source>
</reference>
<comment type="caution">
    <text evidence="1">The sequence shown here is derived from an EMBL/GenBank/DDBJ whole genome shotgun (WGS) entry which is preliminary data.</text>
</comment>
<dbReference type="AlphaFoldDB" id="A0AAE1MN94"/>
<gene>
    <name evidence="1" type="ORF">QN277_020420</name>
</gene>
<keyword evidence="2" id="KW-1185">Reference proteome</keyword>
<evidence type="ECO:0008006" key="3">
    <source>
        <dbReference type="Google" id="ProtNLM"/>
    </source>
</evidence>
<accession>A0AAE1MN94</accession>
<sequence length="189" mass="22078">MAGSYGARFKAIDDKLQELKCLPALVQQLSDKVAVFIQERELARQRNKDHTEHHRPSTWAGEYQPPTRFIRMEFPRFQRSDVIGWIQECERYFELEGIPDNERVQLARKNLDEKGYIWDLAFMEEKQGLAVSWLEYTHALRVRFGSPYDSPMADVKRLYQTGSLDGYKDDYKKGQDSYIEGVSCSPSDL</sequence>
<dbReference type="EMBL" id="JAWXYG010000005">
    <property type="protein sequence ID" value="KAK4271779.1"/>
    <property type="molecule type" value="Genomic_DNA"/>
</dbReference>